<name>A0AAI8Q9Z7_9BRAD</name>
<dbReference type="SFLD" id="SFLDS00003">
    <property type="entry name" value="Haloacid_Dehalogenase"/>
    <property type="match status" value="1"/>
</dbReference>
<dbReference type="SFLD" id="SFLDG01129">
    <property type="entry name" value="C1.5:_HAD__Beta-PGM__Phosphata"/>
    <property type="match status" value="1"/>
</dbReference>
<dbReference type="Gene3D" id="3.40.50.1000">
    <property type="entry name" value="HAD superfamily/HAD-like"/>
    <property type="match status" value="1"/>
</dbReference>
<evidence type="ECO:0000313" key="5">
    <source>
        <dbReference type="Proteomes" id="UP000007886"/>
    </source>
</evidence>
<keyword evidence="2" id="KW-0378">Hydrolase</keyword>
<dbReference type="GO" id="GO:0016791">
    <property type="term" value="F:phosphatase activity"/>
    <property type="evidence" value="ECO:0007669"/>
    <property type="project" value="TreeGrafter"/>
</dbReference>
<dbReference type="EMBL" id="AP012279">
    <property type="protein sequence ID" value="BAL73751.1"/>
    <property type="molecule type" value="Genomic_DNA"/>
</dbReference>
<dbReference type="InterPro" id="IPR023214">
    <property type="entry name" value="HAD_sf"/>
</dbReference>
<protein>
    <recommendedName>
        <fullName evidence="6">HAD family hydrolase</fullName>
    </recommendedName>
</protein>
<gene>
    <name evidence="4" type="ORF">S23_05300</name>
</gene>
<dbReference type="GO" id="GO:0046872">
    <property type="term" value="F:metal ion binding"/>
    <property type="evidence" value="ECO:0007669"/>
    <property type="project" value="UniProtKB-KW"/>
</dbReference>
<keyword evidence="1" id="KW-0479">Metal-binding</keyword>
<evidence type="ECO:0000256" key="3">
    <source>
        <dbReference type="ARBA" id="ARBA00022842"/>
    </source>
</evidence>
<dbReference type="SUPFAM" id="SSF56784">
    <property type="entry name" value="HAD-like"/>
    <property type="match status" value="1"/>
</dbReference>
<dbReference type="Proteomes" id="UP000007886">
    <property type="component" value="Chromosome"/>
</dbReference>
<accession>A0AAI8Q9Z7</accession>
<evidence type="ECO:0000313" key="4">
    <source>
        <dbReference type="EMBL" id="BAL73751.1"/>
    </source>
</evidence>
<dbReference type="Pfam" id="PF00702">
    <property type="entry name" value="Hydrolase"/>
    <property type="match status" value="1"/>
</dbReference>
<evidence type="ECO:0008006" key="6">
    <source>
        <dbReference type="Google" id="ProtNLM"/>
    </source>
</evidence>
<dbReference type="RefSeq" id="WP_014439161.1">
    <property type="nucleotide sequence ID" value="NC_017082.1"/>
</dbReference>
<keyword evidence="5" id="KW-1185">Reference proteome</keyword>
<keyword evidence="3" id="KW-0460">Magnesium</keyword>
<proteinExistence type="predicted"/>
<organism evidence="4 5">
    <name type="scientific">Bradyrhizobium cosmicum</name>
    <dbReference type="NCBI Taxonomy" id="1404864"/>
    <lineage>
        <taxon>Bacteria</taxon>
        <taxon>Pseudomonadati</taxon>
        <taxon>Pseudomonadota</taxon>
        <taxon>Alphaproteobacteria</taxon>
        <taxon>Hyphomicrobiales</taxon>
        <taxon>Nitrobacteraceae</taxon>
        <taxon>Bradyrhizobium</taxon>
    </lineage>
</organism>
<evidence type="ECO:0000256" key="2">
    <source>
        <dbReference type="ARBA" id="ARBA00022801"/>
    </source>
</evidence>
<evidence type="ECO:0000256" key="1">
    <source>
        <dbReference type="ARBA" id="ARBA00022723"/>
    </source>
</evidence>
<dbReference type="KEGG" id="brs:S23_05300"/>
<dbReference type="PANTHER" id="PTHR46470">
    <property type="entry name" value="N-ACYLNEURAMINATE-9-PHOSPHATASE"/>
    <property type="match status" value="1"/>
</dbReference>
<dbReference type="InterPro" id="IPR036412">
    <property type="entry name" value="HAD-like_sf"/>
</dbReference>
<dbReference type="PANTHER" id="PTHR46470:SF2">
    <property type="entry name" value="GLYCERALDEHYDE 3-PHOSPHATE PHOSPHATASE"/>
    <property type="match status" value="1"/>
</dbReference>
<reference evidence="4 5" key="1">
    <citation type="journal article" date="2012" name="Microbes Environ.">
        <title>Complete genome sequence of Bradyrhizobium sp. S23321: insights into symbiosis evolution in soil oligotrophs.</title>
        <authorList>
            <person name="Okubo T."/>
            <person name="Tsukui T."/>
            <person name="Maita H."/>
            <person name="Okamoto S."/>
            <person name="Oshima K."/>
            <person name="Fujisawa T."/>
            <person name="Saito A."/>
            <person name="Futamata H."/>
            <person name="Hattori R."/>
            <person name="Shimomura Y."/>
            <person name="Haruta S."/>
            <person name="Morimoto S."/>
            <person name="Wang Y."/>
            <person name="Sakai Y."/>
            <person name="Hattori M."/>
            <person name="Aizawa S."/>
            <person name="Nagashima K.V.P."/>
            <person name="Masuda S."/>
            <person name="Hattori T."/>
            <person name="Yamashita A."/>
            <person name="Bao Z."/>
            <person name="Hayatsu M."/>
            <person name="Kajiya-Kanegae H."/>
            <person name="Yoshinaga I."/>
            <person name="Sakamoto K."/>
            <person name="Toyota K."/>
            <person name="Nakao M."/>
            <person name="Kohara M."/>
            <person name="Anda M."/>
            <person name="Niwa R."/>
            <person name="Jung-Hwan P."/>
            <person name="Sameshima-Saito R."/>
            <person name="Tokuda S."/>
            <person name="Yamamoto S."/>
            <person name="Yamamoto S."/>
            <person name="Yokoyama T."/>
            <person name="Akutsu T."/>
            <person name="Nakamura Y."/>
            <person name="Nakahira-Yanaka Y."/>
            <person name="Takada Hoshino Y."/>
            <person name="Hirakawa H."/>
            <person name="Mitsui H."/>
            <person name="Terasawa K."/>
            <person name="Itakura M."/>
            <person name="Sato S."/>
            <person name="Ikeda-Ohtsubo W."/>
            <person name="Sakakura N."/>
            <person name="Kaminuma E."/>
            <person name="Minamisawa K."/>
        </authorList>
    </citation>
    <scope>NUCLEOTIDE SEQUENCE [LARGE SCALE GENOMIC DNA]</scope>
    <source>
        <strain evidence="4 5">S23321</strain>
    </source>
</reference>
<dbReference type="InterPro" id="IPR051400">
    <property type="entry name" value="HAD-like_hydrolase"/>
</dbReference>
<sequence length="254" mass="28588">MSTSADNRPLLFADADNTLWDTNKVYADAQLRLLADIERISGHHITGENRLDWLRQLDQEIAQRHHARLRYPPRLLAKAAFLALGGENLSGAAKLAWSGGSDRIQLEDVAALQVEKRFLENLEIRPPLREGVLAGLKDLHNAGISVLVVTEAHRERVLELLDFHAIAGYINRVIEVRKEKRTFDRVLKLVGNPRRAFMIGDQLDRDILPAKEAGLATILFPGGFQPKWQSTYSHVQPDHQVTSFSEAVKIVLDE</sequence>
<dbReference type="AlphaFoldDB" id="A0AAI8Q9Z7"/>